<dbReference type="Gene3D" id="3.90.1200.10">
    <property type="match status" value="1"/>
</dbReference>
<protein>
    <recommendedName>
        <fullName evidence="1">Aminoglycoside phosphotransferase domain-containing protein</fullName>
    </recommendedName>
</protein>
<dbReference type="SUPFAM" id="SSF56112">
    <property type="entry name" value="Protein kinase-like (PK-like)"/>
    <property type="match status" value="1"/>
</dbReference>
<reference evidence="3" key="1">
    <citation type="journal article" date="2012" name="MBio">
        <title>Comparative genome analysis of Trichophyton rubrum and related dermatophytes reveals candidate genes involved in infection.</title>
        <authorList>
            <person name="Martinez D.A."/>
            <person name="Oliver B.G."/>
            <person name="Graeser Y."/>
            <person name="Goldberg J.M."/>
            <person name="Li W."/>
            <person name="Martinez-Rossi N.M."/>
            <person name="Monod M."/>
            <person name="Shelest E."/>
            <person name="Barton R.C."/>
            <person name="Birch E."/>
            <person name="Brakhage A.A."/>
            <person name="Chen Z."/>
            <person name="Gurr S.J."/>
            <person name="Heiman D."/>
            <person name="Heitman J."/>
            <person name="Kosti I."/>
            <person name="Rossi A."/>
            <person name="Saif S."/>
            <person name="Samalova M."/>
            <person name="Saunders C.W."/>
            <person name="Shea T."/>
            <person name="Summerbell R.C."/>
            <person name="Xu J."/>
            <person name="Young S."/>
            <person name="Zeng Q."/>
            <person name="Birren B.W."/>
            <person name="Cuomo C.A."/>
            <person name="White T.C."/>
        </authorList>
    </citation>
    <scope>NUCLEOTIDE SEQUENCE [LARGE SCALE GENOMIC DNA]</scope>
    <source>
        <strain evidence="3">ATCC MYA-4605 / CBS 113480</strain>
    </source>
</reference>
<gene>
    <name evidence="2" type="ORF">MCYG_07910</name>
</gene>
<dbReference type="HOGENOM" id="CLU_030115_0_0_1"/>
<dbReference type="PANTHER" id="PTHR21310">
    <property type="entry name" value="AMINOGLYCOSIDE PHOSPHOTRANSFERASE-RELATED-RELATED"/>
    <property type="match status" value="1"/>
</dbReference>
<evidence type="ECO:0000313" key="2">
    <source>
        <dbReference type="EMBL" id="EEQ35091.1"/>
    </source>
</evidence>
<dbReference type="OrthoDB" id="5412996at2759"/>
<dbReference type="VEuPathDB" id="FungiDB:MCYG_07910"/>
<dbReference type="Pfam" id="PF01636">
    <property type="entry name" value="APH"/>
    <property type="match status" value="2"/>
</dbReference>
<sequence>MDQLTHHLLQKEVDKFIDSIEQSLVCKLASSLHPEKKPCQIFSDPKKGSFNITFPVEFTDHTPSVESARSPERWVIRIPLLPRLAFPEEKMRGEIATMKYIAEKTTIPIPRIFGYSIKQDSLLGFPFLAMEYIAGKTLHGTMVPDLAEELRLHLFDQLADIYIQLHGQQFNHVGALTLDSNDEKWVFEHNRPLSIELNDQELSGMKSSKIIPPHQTYCSTIDYAYAILKLVFNDFYLGKDSVSSEEDARCYLYGIFASQGIVMEWVDQKSNHGPFILMHGDLRPPNIFVDDNLNIISVIDWEWSHTVPPQMFLPPSWITGHELPTATKRPHSFFFTTDVFLFGLTASKRENKHYNPDKKPEVFLPLTMLWNKHLTSDRMYVAYALLKPCYLGNVYWNYLDKRYCGEDSDKRVEKFFQLQLRNLQVGDVRKVLSNLEAFRKELALAGLEPTKSTSASTAEPAKPKDLDIPPTNVTIRRVWGISNIERIAGSFAHWLPCSLFSQINRLLQTLDPVLDLLQVRLMLLYLFLNTHYLSTVAIVP</sequence>
<dbReference type="Gene3D" id="3.30.200.20">
    <property type="entry name" value="Phosphorylase Kinase, domain 1"/>
    <property type="match status" value="1"/>
</dbReference>
<dbReference type="STRING" id="554155.C5FXQ1"/>
<dbReference type="OMA" id="NDENWVF"/>
<keyword evidence="3" id="KW-1185">Reference proteome</keyword>
<organism evidence="2 3">
    <name type="scientific">Arthroderma otae (strain ATCC MYA-4605 / CBS 113480)</name>
    <name type="common">Microsporum canis</name>
    <dbReference type="NCBI Taxonomy" id="554155"/>
    <lineage>
        <taxon>Eukaryota</taxon>
        <taxon>Fungi</taxon>
        <taxon>Dikarya</taxon>
        <taxon>Ascomycota</taxon>
        <taxon>Pezizomycotina</taxon>
        <taxon>Eurotiomycetes</taxon>
        <taxon>Eurotiomycetidae</taxon>
        <taxon>Onygenales</taxon>
        <taxon>Arthrodermataceae</taxon>
        <taxon>Microsporum</taxon>
    </lineage>
</organism>
<feature type="domain" description="Aminoglycoside phosphotransferase" evidence="1">
    <location>
        <begin position="262"/>
        <end position="305"/>
    </location>
</feature>
<dbReference type="InterPro" id="IPR051678">
    <property type="entry name" value="AGP_Transferase"/>
</dbReference>
<evidence type="ECO:0000313" key="3">
    <source>
        <dbReference type="Proteomes" id="UP000002035"/>
    </source>
</evidence>
<evidence type="ECO:0000259" key="1">
    <source>
        <dbReference type="Pfam" id="PF01636"/>
    </source>
</evidence>
<dbReference type="PANTHER" id="PTHR21310:SF37">
    <property type="entry name" value="AMINOGLYCOSIDE PHOSPHOTRANSFERASE DOMAIN-CONTAINING PROTEIN"/>
    <property type="match status" value="1"/>
</dbReference>
<dbReference type="InterPro" id="IPR002575">
    <property type="entry name" value="Aminoglycoside_PTrfase"/>
</dbReference>
<dbReference type="eggNOG" id="ENOG502SNEF">
    <property type="taxonomic scope" value="Eukaryota"/>
</dbReference>
<dbReference type="InterPro" id="IPR011009">
    <property type="entry name" value="Kinase-like_dom_sf"/>
</dbReference>
<name>C5FXQ1_ARTOC</name>
<dbReference type="RefSeq" id="XP_002844127.1">
    <property type="nucleotide sequence ID" value="XM_002844081.1"/>
</dbReference>
<feature type="domain" description="Aminoglycoside phosphotransferase" evidence="1">
    <location>
        <begin position="72"/>
        <end position="173"/>
    </location>
</feature>
<accession>C5FXQ1</accession>
<dbReference type="GeneID" id="9227619"/>
<proteinExistence type="predicted"/>
<dbReference type="AlphaFoldDB" id="C5FXQ1"/>
<dbReference type="Proteomes" id="UP000002035">
    <property type="component" value="Unassembled WGS sequence"/>
</dbReference>
<dbReference type="EMBL" id="DS995707">
    <property type="protein sequence ID" value="EEQ35091.1"/>
    <property type="molecule type" value="Genomic_DNA"/>
</dbReference>